<dbReference type="AlphaFoldDB" id="A0A7J7K5F1"/>
<dbReference type="InterPro" id="IPR020845">
    <property type="entry name" value="AMP-binding_CS"/>
</dbReference>
<evidence type="ECO:0000256" key="7">
    <source>
        <dbReference type="ARBA" id="ARBA00048277"/>
    </source>
</evidence>
<evidence type="ECO:0000256" key="6">
    <source>
        <dbReference type="ARBA" id="ARBA00047319"/>
    </source>
</evidence>
<dbReference type="InterPro" id="IPR045851">
    <property type="entry name" value="AMP-bd_C_sf"/>
</dbReference>
<evidence type="ECO:0000256" key="3">
    <source>
        <dbReference type="ARBA" id="ARBA00037247"/>
    </source>
</evidence>
<name>A0A7J7K5F1_BUGNE</name>
<dbReference type="CDD" id="cd04433">
    <property type="entry name" value="AFD_class_I"/>
    <property type="match status" value="1"/>
</dbReference>
<dbReference type="SUPFAM" id="SSF56801">
    <property type="entry name" value="Acetyl-CoA synthetase-like"/>
    <property type="match status" value="1"/>
</dbReference>
<dbReference type="PROSITE" id="PS00455">
    <property type="entry name" value="AMP_BINDING"/>
    <property type="match status" value="1"/>
</dbReference>
<dbReference type="GO" id="GO:0006631">
    <property type="term" value="P:fatty acid metabolic process"/>
    <property type="evidence" value="ECO:0007669"/>
    <property type="project" value="TreeGrafter"/>
</dbReference>
<evidence type="ECO:0000256" key="4">
    <source>
        <dbReference type="ARBA" id="ARBA00039009"/>
    </source>
</evidence>
<dbReference type="OrthoDB" id="10253869at2759"/>
<organism evidence="9 10">
    <name type="scientific">Bugula neritina</name>
    <name type="common">Brown bryozoan</name>
    <name type="synonym">Sertularia neritina</name>
    <dbReference type="NCBI Taxonomy" id="10212"/>
    <lineage>
        <taxon>Eukaryota</taxon>
        <taxon>Metazoa</taxon>
        <taxon>Spiralia</taxon>
        <taxon>Lophotrochozoa</taxon>
        <taxon>Bryozoa</taxon>
        <taxon>Gymnolaemata</taxon>
        <taxon>Cheilostomatida</taxon>
        <taxon>Flustrina</taxon>
        <taxon>Buguloidea</taxon>
        <taxon>Bugulidae</taxon>
        <taxon>Bugula</taxon>
    </lineage>
</organism>
<keyword evidence="2" id="KW-0436">Ligase</keyword>
<dbReference type="Proteomes" id="UP000593567">
    <property type="component" value="Unassembled WGS sequence"/>
</dbReference>
<dbReference type="Gene3D" id="2.30.38.10">
    <property type="entry name" value="Luciferase, Domain 3"/>
    <property type="match status" value="1"/>
</dbReference>
<reference evidence="9" key="1">
    <citation type="submission" date="2020-06" db="EMBL/GenBank/DDBJ databases">
        <title>Draft genome of Bugula neritina, a colonial animal packing powerful symbionts and potential medicines.</title>
        <authorList>
            <person name="Rayko M."/>
        </authorList>
    </citation>
    <scope>NUCLEOTIDE SEQUENCE [LARGE SCALE GENOMIC DNA]</scope>
    <source>
        <strain evidence="9">Kwan_BN1</strain>
    </source>
</reference>
<accession>A0A7J7K5F1</accession>
<evidence type="ECO:0000256" key="2">
    <source>
        <dbReference type="ARBA" id="ARBA00022598"/>
    </source>
</evidence>
<evidence type="ECO:0000313" key="10">
    <source>
        <dbReference type="Proteomes" id="UP000593567"/>
    </source>
</evidence>
<comment type="catalytic activity">
    <reaction evidence="6">
        <text>octanoate + ATP + CoA = octanoyl-CoA + AMP + diphosphate</text>
        <dbReference type="Rhea" id="RHEA:33631"/>
        <dbReference type="ChEBI" id="CHEBI:25646"/>
        <dbReference type="ChEBI" id="CHEBI:30616"/>
        <dbReference type="ChEBI" id="CHEBI:33019"/>
        <dbReference type="ChEBI" id="CHEBI:57287"/>
        <dbReference type="ChEBI" id="CHEBI:57386"/>
        <dbReference type="ChEBI" id="CHEBI:456215"/>
    </reaction>
</comment>
<evidence type="ECO:0000256" key="1">
    <source>
        <dbReference type="ARBA" id="ARBA00006432"/>
    </source>
</evidence>
<keyword evidence="10" id="KW-1185">Reference proteome</keyword>
<dbReference type="PANTHER" id="PTHR43201:SF5">
    <property type="entry name" value="MEDIUM-CHAIN ACYL-COA LIGASE ACSF2, MITOCHONDRIAL"/>
    <property type="match status" value="1"/>
</dbReference>
<dbReference type="EC" id="6.2.1.2" evidence="4"/>
<dbReference type="EMBL" id="VXIV02001326">
    <property type="protein sequence ID" value="KAF6033467.1"/>
    <property type="molecule type" value="Genomic_DNA"/>
</dbReference>
<comment type="function">
    <text evidence="3">Acyl-CoA synthases catalyze the initial reaction in fatty acid metabolism, by forming a thioester with CoA. Has some preference toward medium-chain substrates. Plays a role in adipocyte differentiation.</text>
</comment>
<dbReference type="Pfam" id="PF00501">
    <property type="entry name" value="AMP-binding"/>
    <property type="match status" value="1"/>
</dbReference>
<protein>
    <recommendedName>
        <fullName evidence="5">Medium-chain acyl-CoA ligase ACSF2, mitochondrial</fullName>
        <ecNumber evidence="4">6.2.1.2</ecNumber>
    </recommendedName>
</protein>
<comment type="similarity">
    <text evidence="1">Belongs to the ATP-dependent AMP-binding enzyme family.</text>
</comment>
<comment type="caution">
    <text evidence="9">The sequence shown here is derived from an EMBL/GenBank/DDBJ whole genome shotgun (WGS) entry which is preliminary data.</text>
</comment>
<comment type="catalytic activity">
    <reaction evidence="7">
        <text>a medium-chain fatty acid + ATP + CoA = a medium-chain fatty acyl-CoA + AMP + diphosphate</text>
        <dbReference type="Rhea" id="RHEA:48340"/>
        <dbReference type="ChEBI" id="CHEBI:30616"/>
        <dbReference type="ChEBI" id="CHEBI:33019"/>
        <dbReference type="ChEBI" id="CHEBI:57287"/>
        <dbReference type="ChEBI" id="CHEBI:59558"/>
        <dbReference type="ChEBI" id="CHEBI:90546"/>
        <dbReference type="ChEBI" id="CHEBI:456215"/>
        <dbReference type="EC" id="6.2.1.2"/>
    </reaction>
</comment>
<dbReference type="PANTHER" id="PTHR43201">
    <property type="entry name" value="ACYL-COA SYNTHETASE"/>
    <property type="match status" value="1"/>
</dbReference>
<dbReference type="InterPro" id="IPR000873">
    <property type="entry name" value="AMP-dep_synth/lig_dom"/>
</dbReference>
<evidence type="ECO:0000256" key="5">
    <source>
        <dbReference type="ARBA" id="ARBA00039638"/>
    </source>
</evidence>
<sequence>MEPLTKSYTSSYDSQHPLREDLTLYKVFEEAKGKGLVGEILNLETNTRISTEEVFAKADQYAKGLLACGCVPGKDALCSMGVSSLEPISLFVAAASIGVGFGKPYIYTPREQCIINVVSALEPKVIVVGEADYGDTFSALVPLFDDCETPTSSKLPTVKHVFYDHTHKDRSPSHKFLNNLDKLIEMGKVITDDELAAAKRSVQPGHDLFYTFSSGSTGKPKCIVHTNVGLANDLLLLPDSSGPVLTMNPSMDETSSFAFVVGILAGKTVRLILSMQITPENAVEKTGMLPDVILNEKIETLGMGGQLVQLIAHHMKRKGNVEVPHLKYILYGGQVVTRQFKENIKAVFGEKHIAVYGMSEVAIVSLAPTEDGPEYEEARLDGKLYIKPNLEIRLVDQHSEIVDIGEEGELEVKTYSSFKEYKGMEEKTRATFTKDGFVKTGDVAVMFADGSHHIRGRATDAFRFKIMAKAFYPGPIEDILVQFPGVTNAVVSVALTNDAYGDEVTYCISMSESVPIPSEQDLLDFMKKKGIDKHQMPARILYFDSFPSTPNSRKISKPGVKEEIMKRVEADPNAGITQWYKKLCDTVTNGFE</sequence>
<gene>
    <name evidence="9" type="ORF">EB796_008226</name>
</gene>
<dbReference type="GO" id="GO:0031956">
    <property type="term" value="F:medium-chain fatty acid-CoA ligase activity"/>
    <property type="evidence" value="ECO:0007669"/>
    <property type="project" value="UniProtKB-EC"/>
</dbReference>
<feature type="domain" description="AMP-dependent synthetase/ligase" evidence="8">
    <location>
        <begin position="45"/>
        <end position="421"/>
    </location>
</feature>
<dbReference type="Gene3D" id="3.40.50.980">
    <property type="match status" value="2"/>
</dbReference>
<dbReference type="Gene3D" id="3.30.300.30">
    <property type="match status" value="1"/>
</dbReference>
<evidence type="ECO:0000259" key="8">
    <source>
        <dbReference type="Pfam" id="PF00501"/>
    </source>
</evidence>
<proteinExistence type="inferred from homology"/>
<evidence type="ECO:0000313" key="9">
    <source>
        <dbReference type="EMBL" id="KAF6033467.1"/>
    </source>
</evidence>